<organism evidence="8 9">
    <name type="scientific">Viridibacillus arenosi FSL R5-213</name>
    <dbReference type="NCBI Taxonomy" id="1227360"/>
    <lineage>
        <taxon>Bacteria</taxon>
        <taxon>Bacillati</taxon>
        <taxon>Bacillota</taxon>
        <taxon>Bacilli</taxon>
        <taxon>Bacillales</taxon>
        <taxon>Caryophanaceae</taxon>
        <taxon>Viridibacillus</taxon>
    </lineage>
</organism>
<dbReference type="GO" id="GO:0006508">
    <property type="term" value="P:proteolysis"/>
    <property type="evidence" value="ECO:0007669"/>
    <property type="project" value="UniProtKB-KW"/>
</dbReference>
<dbReference type="InterPro" id="IPR051202">
    <property type="entry name" value="Peptidase_C40"/>
</dbReference>
<dbReference type="AlphaFoldDB" id="W4F6H0"/>
<dbReference type="InterPro" id="IPR000064">
    <property type="entry name" value="NLP_P60_dom"/>
</dbReference>
<dbReference type="EMBL" id="ASQA01000008">
    <property type="protein sequence ID" value="ETT87899.1"/>
    <property type="molecule type" value="Genomic_DNA"/>
</dbReference>
<evidence type="ECO:0000256" key="2">
    <source>
        <dbReference type="ARBA" id="ARBA00022670"/>
    </source>
</evidence>
<dbReference type="PANTHER" id="PTHR47053">
    <property type="entry name" value="MUREIN DD-ENDOPEPTIDASE MEPH-RELATED"/>
    <property type="match status" value="1"/>
</dbReference>
<sequence>MNMKALLTAIASSTLALTFAFGSAKAAENDNNTKENTKVKTVEVTQVSNPTATKVNSRFKTTASLNLRSNASTSSTVKTTVASGTVVKASAKKTIDNKTWYKVTANGKVGWMSGAYLSKTSKSVTKASASNDSGSDIVDQALKYIGIPYRYGGTTTSGFDCSGFTQYVFKQQGKSITRTSRSQRSETRYTSNPQAGDLVFFTQGGGSIDHVAIYMGDGKIVHAAGSQVQVQSINNGYWNRYLHSYGTFN</sequence>
<name>W4F6H0_9BACL</name>
<comment type="similarity">
    <text evidence="1">Belongs to the peptidase C40 family.</text>
</comment>
<dbReference type="InterPro" id="IPR003646">
    <property type="entry name" value="SH3-like_bac-type"/>
</dbReference>
<evidence type="ECO:0000259" key="7">
    <source>
        <dbReference type="PROSITE" id="PS51935"/>
    </source>
</evidence>
<dbReference type="SMART" id="SM00287">
    <property type="entry name" value="SH3b"/>
    <property type="match status" value="1"/>
</dbReference>
<evidence type="ECO:0000256" key="1">
    <source>
        <dbReference type="ARBA" id="ARBA00007074"/>
    </source>
</evidence>
<reference evidence="8 9" key="1">
    <citation type="journal article" date="2014" name="BMC Genomics">
        <title>Genomic comparison of sporeforming bacilli isolated from milk.</title>
        <authorList>
            <person name="Moreno Switt A.I."/>
            <person name="Andrus A.D."/>
            <person name="Ranieri M.L."/>
            <person name="Orsi R.H."/>
            <person name="Ivy R."/>
            <person name="den Bakker H.C."/>
            <person name="Martin N.H."/>
            <person name="Wiedmann M."/>
            <person name="Boor K.J."/>
        </authorList>
    </citation>
    <scope>NUCLEOTIDE SEQUENCE [LARGE SCALE GENOMIC DNA]</scope>
    <source>
        <strain evidence="8 9">FSL R5-213</strain>
    </source>
</reference>
<feature type="signal peptide" evidence="5">
    <location>
        <begin position="1"/>
        <end position="26"/>
    </location>
</feature>
<keyword evidence="9" id="KW-1185">Reference proteome</keyword>
<evidence type="ECO:0000256" key="3">
    <source>
        <dbReference type="ARBA" id="ARBA00022801"/>
    </source>
</evidence>
<dbReference type="Pfam" id="PF00877">
    <property type="entry name" value="NLPC_P60"/>
    <property type="match status" value="1"/>
</dbReference>
<keyword evidence="4" id="KW-0788">Thiol protease</keyword>
<gene>
    <name evidence="8" type="ORF">C176_03113</name>
</gene>
<evidence type="ECO:0000313" key="8">
    <source>
        <dbReference type="EMBL" id="ETT87899.1"/>
    </source>
</evidence>
<feature type="chain" id="PRO_5004841229" evidence="5">
    <location>
        <begin position="27"/>
        <end position="249"/>
    </location>
</feature>
<evidence type="ECO:0000259" key="6">
    <source>
        <dbReference type="PROSITE" id="PS51781"/>
    </source>
</evidence>
<feature type="domain" description="SH3b" evidence="6">
    <location>
        <begin position="54"/>
        <end position="121"/>
    </location>
</feature>
<proteinExistence type="inferred from homology"/>
<accession>W4F6H0</accession>
<dbReference type="SUPFAM" id="SSF54001">
    <property type="entry name" value="Cysteine proteinases"/>
    <property type="match status" value="1"/>
</dbReference>
<keyword evidence="3 8" id="KW-0378">Hydrolase</keyword>
<evidence type="ECO:0000256" key="4">
    <source>
        <dbReference type="ARBA" id="ARBA00022807"/>
    </source>
</evidence>
<dbReference type="Pfam" id="PF08239">
    <property type="entry name" value="SH3_3"/>
    <property type="match status" value="1"/>
</dbReference>
<dbReference type="Gene3D" id="2.30.30.40">
    <property type="entry name" value="SH3 Domains"/>
    <property type="match status" value="1"/>
</dbReference>
<evidence type="ECO:0000313" key="9">
    <source>
        <dbReference type="Proteomes" id="UP000019062"/>
    </source>
</evidence>
<dbReference type="PANTHER" id="PTHR47053:SF1">
    <property type="entry name" value="MUREIN DD-ENDOPEPTIDASE MEPH-RELATED"/>
    <property type="match status" value="1"/>
</dbReference>
<keyword evidence="2" id="KW-0645">Protease</keyword>
<keyword evidence="5" id="KW-0732">Signal</keyword>
<dbReference type="PROSITE" id="PS51781">
    <property type="entry name" value="SH3B"/>
    <property type="match status" value="1"/>
</dbReference>
<dbReference type="InterPro" id="IPR038765">
    <property type="entry name" value="Papain-like_cys_pep_sf"/>
</dbReference>
<dbReference type="eggNOG" id="COG0791">
    <property type="taxonomic scope" value="Bacteria"/>
</dbReference>
<comment type="caution">
    <text evidence="8">The sequence shown here is derived from an EMBL/GenBank/DDBJ whole genome shotgun (WGS) entry which is preliminary data.</text>
</comment>
<dbReference type="PROSITE" id="PS51935">
    <property type="entry name" value="NLPC_P60"/>
    <property type="match status" value="1"/>
</dbReference>
<evidence type="ECO:0000256" key="5">
    <source>
        <dbReference type="SAM" id="SignalP"/>
    </source>
</evidence>
<dbReference type="GO" id="GO:0008234">
    <property type="term" value="F:cysteine-type peptidase activity"/>
    <property type="evidence" value="ECO:0007669"/>
    <property type="project" value="UniProtKB-KW"/>
</dbReference>
<dbReference type="Proteomes" id="UP000019062">
    <property type="component" value="Unassembled WGS sequence"/>
</dbReference>
<dbReference type="Gene3D" id="3.90.1720.10">
    <property type="entry name" value="endopeptidase domain like (from Nostoc punctiforme)"/>
    <property type="match status" value="1"/>
</dbReference>
<protein>
    <submittedName>
        <fullName evidence="8">Cell wall hydrolase</fullName>
    </submittedName>
</protein>
<dbReference type="RefSeq" id="WP_038179769.1">
    <property type="nucleotide sequence ID" value="NZ_ASQA01000008.1"/>
</dbReference>
<feature type="domain" description="NlpC/P60" evidence="7">
    <location>
        <begin position="131"/>
        <end position="249"/>
    </location>
</feature>